<accession>L0K5P1</accession>
<reference evidence="2 3" key="1">
    <citation type="submission" date="2012-11" db="EMBL/GenBank/DDBJ databases">
        <title>FINISHED of Natronococcus occultus SP4, DSM 3396.</title>
        <authorList>
            <consortium name="DOE Joint Genome Institute"/>
            <person name="Eisen J."/>
            <person name="Huntemann M."/>
            <person name="Wei C.-L."/>
            <person name="Han J."/>
            <person name="Detter J.C."/>
            <person name="Han C."/>
            <person name="Tapia R."/>
            <person name="Chen A."/>
            <person name="Kyrpides N."/>
            <person name="Mavromatis K."/>
            <person name="Markowitz V."/>
            <person name="Szeto E."/>
            <person name="Ivanova N."/>
            <person name="Mikhailova N."/>
            <person name="Ovchinnikova G."/>
            <person name="Pagani I."/>
            <person name="Pati A."/>
            <person name="Goodwin L."/>
            <person name="Nordberg H.P."/>
            <person name="Cantor M.N."/>
            <person name="Hua S.X."/>
            <person name="Woyke T."/>
            <person name="Eisen J."/>
            <person name="Klenk H.-P."/>
            <person name="Klenk H.-P."/>
        </authorList>
    </citation>
    <scope>NUCLEOTIDE SEQUENCE [LARGE SCALE GENOMIC DNA]</scope>
    <source>
        <strain evidence="2 3">SP4</strain>
    </source>
</reference>
<evidence type="ECO:0000313" key="2">
    <source>
        <dbReference type="EMBL" id="AGB39438.1"/>
    </source>
</evidence>
<evidence type="ECO:0008006" key="4">
    <source>
        <dbReference type="Google" id="ProtNLM"/>
    </source>
</evidence>
<dbReference type="GeneID" id="14402571"/>
<keyword evidence="3" id="KW-1185">Reference proteome</keyword>
<dbReference type="eggNOG" id="arCOG02565">
    <property type="taxonomic scope" value="Archaea"/>
</dbReference>
<proteinExistence type="predicted"/>
<dbReference type="InterPro" id="IPR006311">
    <property type="entry name" value="TAT_signal"/>
</dbReference>
<feature type="compositionally biased region" description="Acidic residues" evidence="1">
    <location>
        <begin position="479"/>
        <end position="496"/>
    </location>
</feature>
<name>L0K5P1_9EURY</name>
<protein>
    <recommendedName>
        <fullName evidence="4">LVIVD repeat protein</fullName>
    </recommendedName>
</protein>
<dbReference type="PROSITE" id="PS51318">
    <property type="entry name" value="TAT"/>
    <property type="match status" value="1"/>
</dbReference>
<dbReference type="Proteomes" id="UP000010878">
    <property type="component" value="Chromosome"/>
</dbReference>
<sequence>MPTRRTLLRRAAVAGAATATIGSGPVAAEPSSEIDGDERRARGRIDPIGHVLPEDAPAYTFGHVSPDGEWGVMGSFPRSDSDVASTLIDLSELENPSVAHELPTANELTRTNDVKFDPLREGIYVRSQEAEDEGELTDPEPDPQGEEGFEVVDFGWEEGTPEDPAVIASVETPNTGVHKITEHPEEPVLYVIDKQFEEPGIIAVDFSDPADPALHSAFGIDGYCHDVKVDPEREVIHAAYIFGPFVGYAVFDVSDPLEPPTDPIGVIDYDDYSDYTAVGEPGWEFCHQAHPDPDRDLVIVGDEVPPPPLGHELPGGKHVIDVGWDEGSLEDPRPIGFTNSPDARPMTDSQPFWWTTHFHDVIHDGDEVLLVDGGYRNGAWVANVTDPRAPEPLERYATTAERDRTPAHGADEVAFPFTPPFAWGAAYNEERDFVFVSDTMTGAYTFSIDAEPARGDDRGGPAGHFDPFEVLADPAPEGVDPEELVPEDQESDEGDQ</sequence>
<gene>
    <name evidence="2" type="ORF">Natoc_3723</name>
</gene>
<dbReference type="HOGENOM" id="CLU_598024_0_0_2"/>
<feature type="region of interest" description="Disordered" evidence="1">
    <location>
        <begin position="451"/>
        <end position="496"/>
    </location>
</feature>
<evidence type="ECO:0000313" key="3">
    <source>
        <dbReference type="Proteomes" id="UP000010878"/>
    </source>
</evidence>
<dbReference type="STRING" id="694430.Natoc_3723"/>
<feature type="region of interest" description="Disordered" evidence="1">
    <location>
        <begin position="126"/>
        <end position="146"/>
    </location>
</feature>
<feature type="compositionally biased region" description="Acidic residues" evidence="1">
    <location>
        <begin position="130"/>
        <end position="146"/>
    </location>
</feature>
<feature type="region of interest" description="Disordered" evidence="1">
    <location>
        <begin position="19"/>
        <end position="41"/>
    </location>
</feature>
<dbReference type="KEGG" id="nou:Natoc_3723"/>
<evidence type="ECO:0000256" key="1">
    <source>
        <dbReference type="SAM" id="MobiDB-lite"/>
    </source>
</evidence>
<dbReference type="EMBL" id="CP003929">
    <property type="protein sequence ID" value="AGB39438.1"/>
    <property type="molecule type" value="Genomic_DNA"/>
</dbReference>
<organism evidence="2 3">
    <name type="scientific">Natronococcus occultus SP4</name>
    <dbReference type="NCBI Taxonomy" id="694430"/>
    <lineage>
        <taxon>Archaea</taxon>
        <taxon>Methanobacteriati</taxon>
        <taxon>Methanobacteriota</taxon>
        <taxon>Stenosarchaea group</taxon>
        <taxon>Halobacteria</taxon>
        <taxon>Halobacteriales</taxon>
        <taxon>Natrialbaceae</taxon>
        <taxon>Natronococcus</taxon>
    </lineage>
</organism>
<dbReference type="AlphaFoldDB" id="L0K5P1"/>
<dbReference type="RefSeq" id="WP_015322872.1">
    <property type="nucleotide sequence ID" value="NC_019974.1"/>
</dbReference>